<evidence type="ECO:0000256" key="1">
    <source>
        <dbReference type="SAM" id="MobiDB-lite"/>
    </source>
</evidence>
<sequence>MAAIGRPLRAKRRAAGSCMSSVLSYCSSSLSTDTPSPPSWGPPARNTHTESAPLFRYLFLSHAEFSGRRLDQTQAERVSLSGHCKQTKLRCNCKSQNLPVPADFVSSLRLLYTT</sequence>
<comment type="caution">
    <text evidence="2">The sequence shown here is derived from an EMBL/GenBank/DDBJ whole genome shotgun (WGS) entry which is preliminary data.</text>
</comment>
<organism evidence="2 3">
    <name type="scientific">Batillaria attramentaria</name>
    <dbReference type="NCBI Taxonomy" id="370345"/>
    <lineage>
        <taxon>Eukaryota</taxon>
        <taxon>Metazoa</taxon>
        <taxon>Spiralia</taxon>
        <taxon>Lophotrochozoa</taxon>
        <taxon>Mollusca</taxon>
        <taxon>Gastropoda</taxon>
        <taxon>Caenogastropoda</taxon>
        <taxon>Sorbeoconcha</taxon>
        <taxon>Cerithioidea</taxon>
        <taxon>Batillariidae</taxon>
        <taxon>Batillaria</taxon>
    </lineage>
</organism>
<name>A0ABD0KGL7_9CAEN</name>
<reference evidence="2 3" key="1">
    <citation type="journal article" date="2023" name="Sci. Data">
        <title>Genome assembly of the Korean intertidal mud-creeper Batillaria attramentaria.</title>
        <authorList>
            <person name="Patra A.K."/>
            <person name="Ho P.T."/>
            <person name="Jun S."/>
            <person name="Lee S.J."/>
            <person name="Kim Y."/>
            <person name="Won Y.J."/>
        </authorList>
    </citation>
    <scope>NUCLEOTIDE SEQUENCE [LARGE SCALE GENOMIC DNA]</scope>
    <source>
        <strain evidence="2">Wonlab-2016</strain>
    </source>
</reference>
<evidence type="ECO:0000313" key="2">
    <source>
        <dbReference type="EMBL" id="KAK7486182.1"/>
    </source>
</evidence>
<dbReference type="AlphaFoldDB" id="A0ABD0KGL7"/>
<feature type="region of interest" description="Disordered" evidence="1">
    <location>
        <begin position="28"/>
        <end position="47"/>
    </location>
</feature>
<gene>
    <name evidence="2" type="ORF">BaRGS_00022505</name>
</gene>
<keyword evidence="3" id="KW-1185">Reference proteome</keyword>
<proteinExistence type="predicted"/>
<evidence type="ECO:0008006" key="4">
    <source>
        <dbReference type="Google" id="ProtNLM"/>
    </source>
</evidence>
<accession>A0ABD0KGL7</accession>
<protein>
    <recommendedName>
        <fullName evidence="4">Secreted protein</fullName>
    </recommendedName>
</protein>
<dbReference type="EMBL" id="JACVVK020000182">
    <property type="protein sequence ID" value="KAK7486182.1"/>
    <property type="molecule type" value="Genomic_DNA"/>
</dbReference>
<dbReference type="Proteomes" id="UP001519460">
    <property type="component" value="Unassembled WGS sequence"/>
</dbReference>
<evidence type="ECO:0000313" key="3">
    <source>
        <dbReference type="Proteomes" id="UP001519460"/>
    </source>
</evidence>